<evidence type="ECO:0008006" key="4">
    <source>
        <dbReference type="Google" id="ProtNLM"/>
    </source>
</evidence>
<gene>
    <name evidence="2" type="ORF">GCM10011610_40650</name>
</gene>
<sequence>MTDSTALDVDDPEFHLGSDDDRTTYRGTPYTGQAIETGPDGIVVGRWSFVDGYDDGLSQAWYDNGVLASEGLMQRGLAVGEWREWRRDGTLATLDVYARPGYLRLRKRWDEHGALIENRLVAGAPGDVVELKPLGMYREMYDGERDELPSFTAALASEPPAEHARVLAYLRAAPRVFDIMSAVPDLLAGEGWIPGGASLHSDGEWIWRADFIEYYAGHPLTLPTEFLDHLRENGYRPARFDQADPNFHVAVDRFR</sequence>
<proteinExistence type="predicted"/>
<comment type="caution">
    <text evidence="2">The sequence shown here is derived from an EMBL/GenBank/DDBJ whole genome shotgun (WGS) entry which is preliminary data.</text>
</comment>
<dbReference type="Proteomes" id="UP000658127">
    <property type="component" value="Unassembled WGS sequence"/>
</dbReference>
<evidence type="ECO:0000256" key="1">
    <source>
        <dbReference type="SAM" id="MobiDB-lite"/>
    </source>
</evidence>
<organism evidence="2 3">
    <name type="scientific">Nocardia rhizosphaerihabitans</name>
    <dbReference type="NCBI Taxonomy" id="1691570"/>
    <lineage>
        <taxon>Bacteria</taxon>
        <taxon>Bacillati</taxon>
        <taxon>Actinomycetota</taxon>
        <taxon>Actinomycetes</taxon>
        <taxon>Mycobacteriales</taxon>
        <taxon>Nocardiaceae</taxon>
        <taxon>Nocardia</taxon>
    </lineage>
</organism>
<dbReference type="SUPFAM" id="SSF82185">
    <property type="entry name" value="Histone H3 K4-specific methyltransferase SET7/9 N-terminal domain"/>
    <property type="match status" value="1"/>
</dbReference>
<dbReference type="EMBL" id="BMNE01000004">
    <property type="protein sequence ID" value="GGN85908.1"/>
    <property type="molecule type" value="Genomic_DNA"/>
</dbReference>
<protein>
    <recommendedName>
        <fullName evidence="4">MORN repeat protein</fullName>
    </recommendedName>
</protein>
<feature type="compositionally biased region" description="Basic and acidic residues" evidence="1">
    <location>
        <begin position="12"/>
        <end position="24"/>
    </location>
</feature>
<dbReference type="Gene3D" id="2.20.110.10">
    <property type="entry name" value="Histone H3 K4-specific methyltransferase SET7/9 N-terminal domain"/>
    <property type="match status" value="1"/>
</dbReference>
<accession>A0ABQ2KLF0</accession>
<reference evidence="3" key="1">
    <citation type="journal article" date="2019" name="Int. J. Syst. Evol. Microbiol.">
        <title>The Global Catalogue of Microorganisms (GCM) 10K type strain sequencing project: providing services to taxonomists for standard genome sequencing and annotation.</title>
        <authorList>
            <consortium name="The Broad Institute Genomics Platform"/>
            <consortium name="The Broad Institute Genome Sequencing Center for Infectious Disease"/>
            <person name="Wu L."/>
            <person name="Ma J."/>
        </authorList>
    </citation>
    <scope>NUCLEOTIDE SEQUENCE [LARGE SCALE GENOMIC DNA]</scope>
    <source>
        <strain evidence="3">CGMCC 4.7329</strain>
    </source>
</reference>
<name>A0ABQ2KLF0_9NOCA</name>
<dbReference type="RefSeq" id="WP_229739980.1">
    <property type="nucleotide sequence ID" value="NZ_BMNE01000004.1"/>
</dbReference>
<evidence type="ECO:0000313" key="3">
    <source>
        <dbReference type="Proteomes" id="UP000658127"/>
    </source>
</evidence>
<feature type="region of interest" description="Disordered" evidence="1">
    <location>
        <begin position="1"/>
        <end position="31"/>
    </location>
</feature>
<keyword evidence="3" id="KW-1185">Reference proteome</keyword>
<evidence type="ECO:0000313" key="2">
    <source>
        <dbReference type="EMBL" id="GGN85908.1"/>
    </source>
</evidence>